<protein>
    <submittedName>
        <fullName evidence="1">Uncharacterized protein</fullName>
    </submittedName>
</protein>
<proteinExistence type="predicted"/>
<feature type="non-terminal residue" evidence="1">
    <location>
        <position position="1"/>
    </location>
</feature>
<reference evidence="1" key="1">
    <citation type="submission" date="2018-05" db="EMBL/GenBank/DDBJ databases">
        <authorList>
            <person name="Lanie J.A."/>
            <person name="Ng W.-L."/>
            <person name="Kazmierczak K.M."/>
            <person name="Andrzejewski T.M."/>
            <person name="Davidsen T.M."/>
            <person name="Wayne K.J."/>
            <person name="Tettelin H."/>
            <person name="Glass J.I."/>
            <person name="Rusch D."/>
            <person name="Podicherti R."/>
            <person name="Tsui H.-C.T."/>
            <person name="Winkler M.E."/>
        </authorList>
    </citation>
    <scope>NUCLEOTIDE SEQUENCE</scope>
</reference>
<name>A0A383BRS4_9ZZZZ</name>
<gene>
    <name evidence="1" type="ORF">METZ01_LOCUS474879</name>
</gene>
<evidence type="ECO:0000313" key="1">
    <source>
        <dbReference type="EMBL" id="SVE22025.1"/>
    </source>
</evidence>
<organism evidence="1">
    <name type="scientific">marine metagenome</name>
    <dbReference type="NCBI Taxonomy" id="408172"/>
    <lineage>
        <taxon>unclassified sequences</taxon>
        <taxon>metagenomes</taxon>
        <taxon>ecological metagenomes</taxon>
    </lineage>
</organism>
<dbReference type="AlphaFoldDB" id="A0A383BRS4"/>
<dbReference type="EMBL" id="UINC01202295">
    <property type="protein sequence ID" value="SVE22025.1"/>
    <property type="molecule type" value="Genomic_DNA"/>
</dbReference>
<accession>A0A383BRS4</accession>
<sequence length="41" mass="5065">WPEIKRAEKFTEERELVFRELSQRNKDEYFDSKNRTSVSTN</sequence>